<feature type="region of interest" description="Disordered" evidence="1">
    <location>
        <begin position="1"/>
        <end position="35"/>
    </location>
</feature>
<accession>A0A4C1TVB4</accession>
<dbReference type="Proteomes" id="UP000299102">
    <property type="component" value="Unassembled WGS sequence"/>
</dbReference>
<evidence type="ECO:0000256" key="1">
    <source>
        <dbReference type="SAM" id="MobiDB-lite"/>
    </source>
</evidence>
<gene>
    <name evidence="2" type="ORF">EVAR_16901_1</name>
</gene>
<evidence type="ECO:0000313" key="3">
    <source>
        <dbReference type="Proteomes" id="UP000299102"/>
    </source>
</evidence>
<sequence length="80" mass="9168">MSSEDAGGRCKGRTEESRHWRACVSESSSDKLTYSDSVDERATVRCFCDFHSTPANINTYPEYDRRSSRQPPNQHHNNQS</sequence>
<feature type="compositionally biased region" description="Polar residues" evidence="1">
    <location>
        <begin position="69"/>
        <end position="80"/>
    </location>
</feature>
<feature type="compositionally biased region" description="Basic and acidic residues" evidence="1">
    <location>
        <begin position="1"/>
        <end position="19"/>
    </location>
</feature>
<name>A0A4C1TVB4_EUMVA</name>
<keyword evidence="3" id="KW-1185">Reference proteome</keyword>
<feature type="compositionally biased region" description="Polar residues" evidence="1">
    <location>
        <begin position="25"/>
        <end position="35"/>
    </location>
</feature>
<dbReference type="EMBL" id="BGZK01000092">
    <property type="protein sequence ID" value="GBP17959.1"/>
    <property type="molecule type" value="Genomic_DNA"/>
</dbReference>
<dbReference type="AlphaFoldDB" id="A0A4C1TVB4"/>
<proteinExistence type="predicted"/>
<comment type="caution">
    <text evidence="2">The sequence shown here is derived from an EMBL/GenBank/DDBJ whole genome shotgun (WGS) entry which is preliminary data.</text>
</comment>
<feature type="region of interest" description="Disordered" evidence="1">
    <location>
        <begin position="52"/>
        <end position="80"/>
    </location>
</feature>
<evidence type="ECO:0000313" key="2">
    <source>
        <dbReference type="EMBL" id="GBP17959.1"/>
    </source>
</evidence>
<reference evidence="2 3" key="1">
    <citation type="journal article" date="2019" name="Commun. Biol.">
        <title>The bagworm genome reveals a unique fibroin gene that provides high tensile strength.</title>
        <authorList>
            <person name="Kono N."/>
            <person name="Nakamura H."/>
            <person name="Ohtoshi R."/>
            <person name="Tomita M."/>
            <person name="Numata K."/>
            <person name="Arakawa K."/>
        </authorList>
    </citation>
    <scope>NUCLEOTIDE SEQUENCE [LARGE SCALE GENOMIC DNA]</scope>
</reference>
<organism evidence="2 3">
    <name type="scientific">Eumeta variegata</name>
    <name type="common">Bagworm moth</name>
    <name type="synonym">Eumeta japonica</name>
    <dbReference type="NCBI Taxonomy" id="151549"/>
    <lineage>
        <taxon>Eukaryota</taxon>
        <taxon>Metazoa</taxon>
        <taxon>Ecdysozoa</taxon>
        <taxon>Arthropoda</taxon>
        <taxon>Hexapoda</taxon>
        <taxon>Insecta</taxon>
        <taxon>Pterygota</taxon>
        <taxon>Neoptera</taxon>
        <taxon>Endopterygota</taxon>
        <taxon>Lepidoptera</taxon>
        <taxon>Glossata</taxon>
        <taxon>Ditrysia</taxon>
        <taxon>Tineoidea</taxon>
        <taxon>Psychidae</taxon>
        <taxon>Oiketicinae</taxon>
        <taxon>Eumeta</taxon>
    </lineage>
</organism>
<protein>
    <submittedName>
        <fullName evidence="2">Uncharacterized protein</fullName>
    </submittedName>
</protein>